<feature type="transmembrane region" description="Helical" evidence="1">
    <location>
        <begin position="40"/>
        <end position="61"/>
    </location>
</feature>
<keyword evidence="1" id="KW-1133">Transmembrane helix</keyword>
<evidence type="ECO:0000256" key="1">
    <source>
        <dbReference type="SAM" id="Phobius"/>
    </source>
</evidence>
<evidence type="ECO:0000313" key="3">
    <source>
        <dbReference type="Proteomes" id="UP000694892"/>
    </source>
</evidence>
<sequence length="73" mass="8543">MYITLSSMEKNFLKVMKSFDTKQINIVRASYRPCHRVLSLFLNSLFGLPILLFVLKVLVTAKMNIFCLLRMEN</sequence>
<keyword evidence="1" id="KW-0472">Membrane</keyword>
<dbReference type="AlphaFoldDB" id="A0A974DBX9"/>
<evidence type="ECO:0000313" key="2">
    <source>
        <dbReference type="EMBL" id="OCT89244.1"/>
    </source>
</evidence>
<keyword evidence="1" id="KW-0812">Transmembrane</keyword>
<dbReference type="EMBL" id="CM004470">
    <property type="protein sequence ID" value="OCT89244.1"/>
    <property type="molecule type" value="Genomic_DNA"/>
</dbReference>
<accession>A0A974DBX9</accession>
<name>A0A974DBX9_XENLA</name>
<dbReference type="Proteomes" id="UP000694892">
    <property type="component" value="Chromosome 3L"/>
</dbReference>
<protein>
    <submittedName>
        <fullName evidence="2">Uncharacterized protein</fullName>
    </submittedName>
</protein>
<proteinExistence type="predicted"/>
<organism evidence="2 3">
    <name type="scientific">Xenopus laevis</name>
    <name type="common">African clawed frog</name>
    <dbReference type="NCBI Taxonomy" id="8355"/>
    <lineage>
        <taxon>Eukaryota</taxon>
        <taxon>Metazoa</taxon>
        <taxon>Chordata</taxon>
        <taxon>Craniata</taxon>
        <taxon>Vertebrata</taxon>
        <taxon>Euteleostomi</taxon>
        <taxon>Amphibia</taxon>
        <taxon>Batrachia</taxon>
        <taxon>Anura</taxon>
        <taxon>Pipoidea</taxon>
        <taxon>Pipidae</taxon>
        <taxon>Xenopodinae</taxon>
        <taxon>Xenopus</taxon>
        <taxon>Xenopus</taxon>
    </lineage>
</organism>
<reference evidence="3" key="1">
    <citation type="journal article" date="2016" name="Nature">
        <title>Genome evolution in the allotetraploid frog Xenopus laevis.</title>
        <authorList>
            <person name="Session A.M."/>
            <person name="Uno Y."/>
            <person name="Kwon T."/>
            <person name="Chapman J.A."/>
            <person name="Toyoda A."/>
            <person name="Takahashi S."/>
            <person name="Fukui A."/>
            <person name="Hikosaka A."/>
            <person name="Suzuki A."/>
            <person name="Kondo M."/>
            <person name="van Heeringen S.J."/>
            <person name="Quigley I."/>
            <person name="Heinz S."/>
            <person name="Ogino H."/>
            <person name="Ochi H."/>
            <person name="Hellsten U."/>
            <person name="Lyons J.B."/>
            <person name="Simakov O."/>
            <person name="Putnam N."/>
            <person name="Stites J."/>
            <person name="Kuroki Y."/>
            <person name="Tanaka T."/>
            <person name="Michiue T."/>
            <person name="Watanabe M."/>
            <person name="Bogdanovic O."/>
            <person name="Lister R."/>
            <person name="Georgiou G."/>
            <person name="Paranjpe S.S."/>
            <person name="van Kruijsbergen I."/>
            <person name="Shu S."/>
            <person name="Carlson J."/>
            <person name="Kinoshita T."/>
            <person name="Ohta Y."/>
            <person name="Mawaribuchi S."/>
            <person name="Jenkins J."/>
            <person name="Grimwood J."/>
            <person name="Schmutz J."/>
            <person name="Mitros T."/>
            <person name="Mozaffari S.V."/>
            <person name="Suzuki Y."/>
            <person name="Haramoto Y."/>
            <person name="Yamamoto T.S."/>
            <person name="Takagi C."/>
            <person name="Heald R."/>
            <person name="Miller K."/>
            <person name="Haudenschild C."/>
            <person name="Kitzman J."/>
            <person name="Nakayama T."/>
            <person name="Izutsu Y."/>
            <person name="Robert J."/>
            <person name="Fortriede J."/>
            <person name="Burns K."/>
            <person name="Lotay V."/>
            <person name="Karimi K."/>
            <person name="Yasuoka Y."/>
            <person name="Dichmann D.S."/>
            <person name="Flajnik M.F."/>
            <person name="Houston D.W."/>
            <person name="Shendure J."/>
            <person name="DuPasquier L."/>
            <person name="Vize P.D."/>
            <person name="Zorn A.M."/>
            <person name="Ito M."/>
            <person name="Marcotte E.M."/>
            <person name="Wallingford J.B."/>
            <person name="Ito Y."/>
            <person name="Asashima M."/>
            <person name="Ueno N."/>
            <person name="Matsuda Y."/>
            <person name="Veenstra G.J."/>
            <person name="Fujiyama A."/>
            <person name="Harland R.M."/>
            <person name="Taira M."/>
            <person name="Rokhsar D.S."/>
        </authorList>
    </citation>
    <scope>NUCLEOTIDE SEQUENCE [LARGE SCALE GENOMIC DNA]</scope>
    <source>
        <strain evidence="3">J</strain>
    </source>
</reference>
<gene>
    <name evidence="2" type="ORF">XELAEV_18017863mg</name>
</gene>